<dbReference type="AlphaFoldDB" id="A0A6A7BRY6"/>
<dbReference type="Pfam" id="PF22766">
    <property type="entry name" value="ZW10_C2"/>
    <property type="match status" value="1"/>
</dbReference>
<evidence type="ECO:0000256" key="2">
    <source>
        <dbReference type="SAM" id="MobiDB-lite"/>
    </source>
</evidence>
<feature type="compositionally biased region" description="Low complexity" evidence="2">
    <location>
        <begin position="454"/>
        <end position="465"/>
    </location>
</feature>
<feature type="coiled-coil region" evidence="1">
    <location>
        <begin position="138"/>
        <end position="191"/>
    </location>
</feature>
<proteinExistence type="predicted"/>
<dbReference type="EMBL" id="MU006054">
    <property type="protein sequence ID" value="KAF2857268.1"/>
    <property type="molecule type" value="Genomic_DNA"/>
</dbReference>
<protein>
    <recommendedName>
        <fullName evidence="3">ZW10 C-terminal helical domain-containing protein</fullName>
    </recommendedName>
</protein>
<dbReference type="InterPro" id="IPR046362">
    <property type="entry name" value="Zw10/DSL1_C_sf"/>
</dbReference>
<dbReference type="OrthoDB" id="534815at2759"/>
<organism evidence="4 5">
    <name type="scientific">Piedraia hortae CBS 480.64</name>
    <dbReference type="NCBI Taxonomy" id="1314780"/>
    <lineage>
        <taxon>Eukaryota</taxon>
        <taxon>Fungi</taxon>
        <taxon>Dikarya</taxon>
        <taxon>Ascomycota</taxon>
        <taxon>Pezizomycotina</taxon>
        <taxon>Dothideomycetes</taxon>
        <taxon>Dothideomycetidae</taxon>
        <taxon>Capnodiales</taxon>
        <taxon>Piedraiaceae</taxon>
        <taxon>Piedraia</taxon>
    </lineage>
</organism>
<gene>
    <name evidence="4" type="ORF">K470DRAFT_260994</name>
</gene>
<feature type="compositionally biased region" description="Acidic residues" evidence="2">
    <location>
        <begin position="438"/>
        <end position="451"/>
    </location>
</feature>
<dbReference type="Gene3D" id="1.10.357.150">
    <property type="match status" value="1"/>
</dbReference>
<evidence type="ECO:0000313" key="5">
    <source>
        <dbReference type="Proteomes" id="UP000799421"/>
    </source>
</evidence>
<feature type="compositionally biased region" description="Acidic residues" evidence="2">
    <location>
        <begin position="411"/>
        <end position="424"/>
    </location>
</feature>
<name>A0A6A7BRY6_9PEZI</name>
<dbReference type="InterPro" id="IPR055148">
    <property type="entry name" value="ZW10_C_2"/>
</dbReference>
<dbReference type="PANTHER" id="PTHR12205:SF0">
    <property type="entry name" value="CENTROMERE_KINETOCHORE PROTEIN ZW10 HOMOLOG"/>
    <property type="match status" value="1"/>
</dbReference>
<dbReference type="GO" id="GO:0006888">
    <property type="term" value="P:endoplasmic reticulum to Golgi vesicle-mediated transport"/>
    <property type="evidence" value="ECO:0007669"/>
    <property type="project" value="TreeGrafter"/>
</dbReference>
<dbReference type="GO" id="GO:1990423">
    <property type="term" value="C:RZZ complex"/>
    <property type="evidence" value="ECO:0007669"/>
    <property type="project" value="TreeGrafter"/>
</dbReference>
<sequence>MALTPAILDYIDRGVYPDSEGIFSARIQGESLTNLLAALRKAHDQVVDEIRAESRAAAPDIDGWIAQAQCLHRDVAKCRESAKEIADEHEAVRKLLEEAQEKALTAELLQKEVAFEETLAGVLEHIRFANTMLDRAQNEAVGKDLEKAVQQLETAQDSIGGLEGVGNTKAIDLLKERAEELSQSLREMVTERWNELIKIHPEKRSVTVGGDAISNVKLAQSLGLFDQLVQKLRRDLDKHIICPKIQSKEVPSVVISGQMLSFSGQLKKNELESLLSDLQEIITFLNTHLPPSITQPLSSSLMPDIILKLEEHHLDASIPLDIQQISSFQHTLASVEHFASSLESAKWQGAKQLRDWISGVPRTYVTRRREAALDETRRIIREGVAKTQVAKRVETQKVSRDEHETLAGEKDTEDWNDEWDDESPKEDKSFKKETHKDDEEEEEDWSWDDDETSPKPTTPKTPKTPTQKDEKTLTLQETYLITPIPTLIQSLLTRLQSDSSTLQSTQTALTPASSALLTLPTLILALYRALAPTIYPNRMLLYNDATLLSAELASAELASAEPPSPLSSQLSAFAKRIYTTDLDAQRTILTDLLSGATFSRVSDPTFRTSSEEALRNAVTHLQTLKTQWDGILPPSILNQTLGNLLFTVTGSVMREIQDLPDISAEESTILKGLCDVVAQAGGLFPAGTTVVYCPNWLKFCYLGEVLECSLADLRFLWCEGELRLEFEREEVVDLIEALFVESEGRKGVINDVMGK</sequence>
<evidence type="ECO:0000259" key="3">
    <source>
        <dbReference type="Pfam" id="PF22766"/>
    </source>
</evidence>
<dbReference type="PANTHER" id="PTHR12205">
    <property type="entry name" value="CENTROMERE/KINETOCHORE PROTEIN ZW10"/>
    <property type="match status" value="1"/>
</dbReference>
<dbReference type="Proteomes" id="UP000799421">
    <property type="component" value="Unassembled WGS sequence"/>
</dbReference>
<accession>A0A6A7BRY6</accession>
<dbReference type="GO" id="GO:0005737">
    <property type="term" value="C:cytoplasm"/>
    <property type="evidence" value="ECO:0007669"/>
    <property type="project" value="GOC"/>
</dbReference>
<feature type="compositionally biased region" description="Basic and acidic residues" evidence="2">
    <location>
        <begin position="425"/>
        <end position="437"/>
    </location>
</feature>
<evidence type="ECO:0000313" key="4">
    <source>
        <dbReference type="EMBL" id="KAF2857268.1"/>
    </source>
</evidence>
<feature type="compositionally biased region" description="Basic and acidic residues" evidence="2">
    <location>
        <begin position="391"/>
        <end position="410"/>
    </location>
</feature>
<keyword evidence="1" id="KW-0175">Coiled coil</keyword>
<feature type="domain" description="ZW10 C-terminal helical" evidence="3">
    <location>
        <begin position="613"/>
        <end position="749"/>
    </location>
</feature>
<feature type="coiled-coil region" evidence="1">
    <location>
        <begin position="79"/>
        <end position="112"/>
    </location>
</feature>
<evidence type="ECO:0000256" key="1">
    <source>
        <dbReference type="SAM" id="Coils"/>
    </source>
</evidence>
<keyword evidence="5" id="KW-1185">Reference proteome</keyword>
<reference evidence="4" key="1">
    <citation type="journal article" date="2020" name="Stud. Mycol.">
        <title>101 Dothideomycetes genomes: a test case for predicting lifestyles and emergence of pathogens.</title>
        <authorList>
            <person name="Haridas S."/>
            <person name="Albert R."/>
            <person name="Binder M."/>
            <person name="Bloem J."/>
            <person name="Labutti K."/>
            <person name="Salamov A."/>
            <person name="Andreopoulos B."/>
            <person name="Baker S."/>
            <person name="Barry K."/>
            <person name="Bills G."/>
            <person name="Bluhm B."/>
            <person name="Cannon C."/>
            <person name="Castanera R."/>
            <person name="Culley D."/>
            <person name="Daum C."/>
            <person name="Ezra D."/>
            <person name="Gonzalez J."/>
            <person name="Henrissat B."/>
            <person name="Kuo A."/>
            <person name="Liang C."/>
            <person name="Lipzen A."/>
            <person name="Lutzoni F."/>
            <person name="Magnuson J."/>
            <person name="Mondo S."/>
            <person name="Nolan M."/>
            <person name="Ohm R."/>
            <person name="Pangilinan J."/>
            <person name="Park H.-J."/>
            <person name="Ramirez L."/>
            <person name="Alfaro M."/>
            <person name="Sun H."/>
            <person name="Tritt A."/>
            <person name="Yoshinaga Y."/>
            <person name="Zwiers L.-H."/>
            <person name="Turgeon B."/>
            <person name="Goodwin S."/>
            <person name="Spatafora J."/>
            <person name="Crous P."/>
            <person name="Grigoriev I."/>
        </authorList>
    </citation>
    <scope>NUCLEOTIDE SEQUENCE</scope>
    <source>
        <strain evidence="4">CBS 480.64</strain>
    </source>
</reference>
<dbReference type="GO" id="GO:0007094">
    <property type="term" value="P:mitotic spindle assembly checkpoint signaling"/>
    <property type="evidence" value="ECO:0007669"/>
    <property type="project" value="TreeGrafter"/>
</dbReference>
<feature type="region of interest" description="Disordered" evidence="2">
    <location>
        <begin position="390"/>
        <end position="472"/>
    </location>
</feature>